<evidence type="ECO:0000313" key="11">
    <source>
        <dbReference type="Proteomes" id="UP001431209"/>
    </source>
</evidence>
<dbReference type="PROSITE" id="PS00088">
    <property type="entry name" value="SOD_MN"/>
    <property type="match status" value="1"/>
</dbReference>
<dbReference type="InterPro" id="IPR036324">
    <property type="entry name" value="Mn/Fe_SOD_N_sf"/>
</dbReference>
<dbReference type="PANTHER" id="PTHR42769:SF3">
    <property type="entry name" value="SUPEROXIDE DISMUTASE [FE] 2, CHLOROPLASTIC"/>
    <property type="match status" value="1"/>
</dbReference>
<evidence type="ECO:0000256" key="5">
    <source>
        <dbReference type="ARBA" id="ARBA00049204"/>
    </source>
</evidence>
<dbReference type="Proteomes" id="UP001431209">
    <property type="component" value="Unassembled WGS sequence"/>
</dbReference>
<dbReference type="EMBL" id="JAOPGA020001357">
    <property type="protein sequence ID" value="KAL0487629.1"/>
    <property type="molecule type" value="Genomic_DNA"/>
</dbReference>
<evidence type="ECO:0000256" key="7">
    <source>
        <dbReference type="RuleBase" id="RU000414"/>
    </source>
</evidence>
<evidence type="ECO:0000259" key="8">
    <source>
        <dbReference type="Pfam" id="PF00081"/>
    </source>
</evidence>
<dbReference type="InterPro" id="IPR019832">
    <property type="entry name" value="Mn/Fe_SOD_C"/>
</dbReference>
<comment type="similarity">
    <text evidence="1 7">Belongs to the iron/manganese superoxide dismutase family.</text>
</comment>
<evidence type="ECO:0000256" key="3">
    <source>
        <dbReference type="ARBA" id="ARBA00023002"/>
    </source>
</evidence>
<feature type="domain" description="Manganese/iron superoxide dismutase N-terminal" evidence="8">
    <location>
        <begin position="21"/>
        <end position="107"/>
    </location>
</feature>
<dbReference type="Pfam" id="PF02777">
    <property type="entry name" value="Sod_Fe_C"/>
    <property type="match status" value="1"/>
</dbReference>
<dbReference type="InterPro" id="IPR036314">
    <property type="entry name" value="SOD_C_sf"/>
</dbReference>
<dbReference type="PRINTS" id="PR01703">
    <property type="entry name" value="MNSODISMTASE"/>
</dbReference>
<feature type="binding site" evidence="6">
    <location>
        <position position="47"/>
    </location>
    <ligand>
        <name>Mn(2+)</name>
        <dbReference type="ChEBI" id="CHEBI:29035"/>
    </ligand>
</feature>
<feature type="binding site" evidence="6">
    <location>
        <position position="184"/>
    </location>
    <ligand>
        <name>Mn(2+)</name>
        <dbReference type="ChEBI" id="CHEBI:29035"/>
    </ligand>
</feature>
<evidence type="ECO:0000256" key="4">
    <source>
        <dbReference type="ARBA" id="ARBA00023004"/>
    </source>
</evidence>
<dbReference type="InterPro" id="IPR019831">
    <property type="entry name" value="Mn/Fe_SOD_N"/>
</dbReference>
<dbReference type="GO" id="GO:0046872">
    <property type="term" value="F:metal ion binding"/>
    <property type="evidence" value="ECO:0007669"/>
    <property type="project" value="UniProtKB-KW"/>
</dbReference>
<dbReference type="SUPFAM" id="SSF46609">
    <property type="entry name" value="Fe,Mn superoxide dismutase (SOD), N-terminal domain"/>
    <property type="match status" value="1"/>
</dbReference>
<dbReference type="PANTHER" id="PTHR42769">
    <property type="entry name" value="SUPEROXIDE DISMUTASE"/>
    <property type="match status" value="1"/>
</dbReference>
<feature type="domain" description="Manganese/iron superoxide dismutase C-terminal" evidence="9">
    <location>
        <begin position="114"/>
        <end position="212"/>
    </location>
</feature>
<evidence type="ECO:0000256" key="1">
    <source>
        <dbReference type="ARBA" id="ARBA00008714"/>
    </source>
</evidence>
<dbReference type="Gene3D" id="3.55.40.20">
    <property type="entry name" value="Iron/manganese superoxide dismutase, C-terminal domain"/>
    <property type="match status" value="1"/>
</dbReference>
<evidence type="ECO:0000256" key="6">
    <source>
        <dbReference type="PIRSR" id="PIRSR000349-1"/>
    </source>
</evidence>
<dbReference type="EC" id="1.15.1.1" evidence="7"/>
<feature type="binding site" evidence="6">
    <location>
        <position position="180"/>
    </location>
    <ligand>
        <name>Mn(2+)</name>
        <dbReference type="ChEBI" id="CHEBI:29035"/>
    </ligand>
</feature>
<keyword evidence="2 6" id="KW-0479">Metal-binding</keyword>
<dbReference type="FunFam" id="3.55.40.20:FF:000001">
    <property type="entry name" value="Superoxide dismutase"/>
    <property type="match status" value="1"/>
</dbReference>
<keyword evidence="11" id="KW-1185">Reference proteome</keyword>
<evidence type="ECO:0000313" key="10">
    <source>
        <dbReference type="EMBL" id="KAL0487629.1"/>
    </source>
</evidence>
<comment type="catalytic activity">
    <reaction evidence="5 7">
        <text>2 superoxide + 2 H(+) = H2O2 + O2</text>
        <dbReference type="Rhea" id="RHEA:20696"/>
        <dbReference type="ChEBI" id="CHEBI:15378"/>
        <dbReference type="ChEBI" id="CHEBI:15379"/>
        <dbReference type="ChEBI" id="CHEBI:16240"/>
        <dbReference type="ChEBI" id="CHEBI:18421"/>
        <dbReference type="EC" id="1.15.1.1"/>
    </reaction>
</comment>
<feature type="binding site" evidence="6">
    <location>
        <position position="99"/>
    </location>
    <ligand>
        <name>Mn(2+)</name>
        <dbReference type="ChEBI" id="CHEBI:29035"/>
    </ligand>
</feature>
<keyword evidence="3 7" id="KW-0560">Oxidoreductase</keyword>
<keyword evidence="4" id="KW-0408">Iron</keyword>
<dbReference type="InterPro" id="IPR001189">
    <property type="entry name" value="Mn/Fe_SOD"/>
</dbReference>
<evidence type="ECO:0000256" key="2">
    <source>
        <dbReference type="ARBA" id="ARBA00022723"/>
    </source>
</evidence>
<dbReference type="GO" id="GO:0004784">
    <property type="term" value="F:superoxide dismutase activity"/>
    <property type="evidence" value="ECO:0007669"/>
    <property type="project" value="UniProtKB-EC"/>
</dbReference>
<name>A0AAW2ZE54_9EUKA</name>
<reference evidence="10 11" key="1">
    <citation type="submission" date="2024-03" db="EMBL/GenBank/DDBJ databases">
        <title>The Acrasis kona genome and developmental transcriptomes reveal deep origins of eukaryotic multicellular pathways.</title>
        <authorList>
            <person name="Sheikh S."/>
            <person name="Fu C.-J."/>
            <person name="Brown M.W."/>
            <person name="Baldauf S.L."/>
        </authorList>
    </citation>
    <scope>NUCLEOTIDE SEQUENCE [LARGE SCALE GENOMIC DNA]</scope>
    <source>
        <strain evidence="10 11">ATCC MYA-3509</strain>
    </source>
</reference>
<gene>
    <name evidence="10" type="ORF">AKO1_000213</name>
</gene>
<comment type="caution">
    <text evidence="10">The sequence shown here is derived from an EMBL/GenBank/DDBJ whole genome shotgun (WGS) entry which is preliminary data.</text>
</comment>
<evidence type="ECO:0000259" key="9">
    <source>
        <dbReference type="Pfam" id="PF02777"/>
    </source>
</evidence>
<organism evidence="10 11">
    <name type="scientific">Acrasis kona</name>
    <dbReference type="NCBI Taxonomy" id="1008807"/>
    <lineage>
        <taxon>Eukaryota</taxon>
        <taxon>Discoba</taxon>
        <taxon>Heterolobosea</taxon>
        <taxon>Tetramitia</taxon>
        <taxon>Eutetramitia</taxon>
        <taxon>Acrasidae</taxon>
        <taxon>Acrasis</taxon>
    </lineage>
</organism>
<dbReference type="SUPFAM" id="SSF54719">
    <property type="entry name" value="Fe,Mn superoxide dismutase (SOD), C-terminal domain"/>
    <property type="match status" value="1"/>
</dbReference>
<dbReference type="Gene3D" id="1.10.287.990">
    <property type="entry name" value="Fe,Mn superoxide dismutase (SOD) domain"/>
    <property type="match status" value="1"/>
</dbReference>
<dbReference type="InterPro" id="IPR019833">
    <property type="entry name" value="Mn/Fe_SOD_BS"/>
</dbReference>
<dbReference type="PIRSF" id="PIRSF000349">
    <property type="entry name" value="SODismutase"/>
    <property type="match status" value="1"/>
</dbReference>
<proteinExistence type="inferred from homology"/>
<sequence length="225" mass="25917">MLKNATRLIRTPLLTVTSRSQHSLPKLDYPVEGGVPPCISPKQLDYHYNKHHKTYIDKLNGLLPGSEFEGKPLDQIIVETAFDQKHTQVFNNAAQHFNHSFYWKCMTPNGSEFKGEIANAINKQYGSLDSFKKQFTEQAVALFGSGWAWLILKDNQISIWKSSNAGTPFVENAIPLLTCDVWEHAYYLDHQNRRPEYLKTFWDVVNWDFVNQQLVEASSIKHMSE</sequence>
<dbReference type="FunFam" id="1.10.287.990:FF:000002">
    <property type="entry name" value="Superoxide dismutase"/>
    <property type="match status" value="1"/>
</dbReference>
<dbReference type="Pfam" id="PF00081">
    <property type="entry name" value="Sod_Fe_N"/>
    <property type="match status" value="1"/>
</dbReference>
<protein>
    <recommendedName>
        <fullName evidence="7">Superoxide dismutase</fullName>
        <ecNumber evidence="7">1.15.1.1</ecNumber>
    </recommendedName>
</protein>
<dbReference type="GO" id="GO:0005737">
    <property type="term" value="C:cytoplasm"/>
    <property type="evidence" value="ECO:0007669"/>
    <property type="project" value="UniProtKB-ARBA"/>
</dbReference>
<dbReference type="AlphaFoldDB" id="A0AAW2ZE54"/>
<accession>A0AAW2ZE54</accession>
<comment type="function">
    <text evidence="7">Destroys radicals which are normally produced within the cells and which are toxic to biological systems.</text>
</comment>